<evidence type="ECO:0000256" key="1">
    <source>
        <dbReference type="SAM" id="MobiDB-lite"/>
    </source>
</evidence>
<proteinExistence type="predicted"/>
<comment type="caution">
    <text evidence="2">The sequence shown here is derived from an EMBL/GenBank/DDBJ whole genome shotgun (WGS) entry which is preliminary data.</text>
</comment>
<feature type="compositionally biased region" description="Acidic residues" evidence="1">
    <location>
        <begin position="200"/>
        <end position="210"/>
    </location>
</feature>
<dbReference type="EMBL" id="JARJCM010000006">
    <property type="protein sequence ID" value="KAJ7044610.1"/>
    <property type="molecule type" value="Genomic_DNA"/>
</dbReference>
<dbReference type="Proteomes" id="UP001218188">
    <property type="component" value="Unassembled WGS sequence"/>
</dbReference>
<name>A0AAD6TG85_9AGAR</name>
<reference evidence="2" key="1">
    <citation type="submission" date="2023-03" db="EMBL/GenBank/DDBJ databases">
        <title>Massive genome expansion in bonnet fungi (Mycena s.s.) driven by repeated elements and novel gene families across ecological guilds.</title>
        <authorList>
            <consortium name="Lawrence Berkeley National Laboratory"/>
            <person name="Harder C.B."/>
            <person name="Miyauchi S."/>
            <person name="Viragh M."/>
            <person name="Kuo A."/>
            <person name="Thoen E."/>
            <person name="Andreopoulos B."/>
            <person name="Lu D."/>
            <person name="Skrede I."/>
            <person name="Drula E."/>
            <person name="Henrissat B."/>
            <person name="Morin E."/>
            <person name="Kohler A."/>
            <person name="Barry K."/>
            <person name="LaButti K."/>
            <person name="Morin E."/>
            <person name="Salamov A."/>
            <person name="Lipzen A."/>
            <person name="Mereny Z."/>
            <person name="Hegedus B."/>
            <person name="Baldrian P."/>
            <person name="Stursova M."/>
            <person name="Weitz H."/>
            <person name="Taylor A."/>
            <person name="Grigoriev I.V."/>
            <person name="Nagy L.G."/>
            <person name="Martin F."/>
            <person name="Kauserud H."/>
        </authorList>
    </citation>
    <scope>NUCLEOTIDE SEQUENCE</scope>
    <source>
        <strain evidence="2">CBHHK200</strain>
    </source>
</reference>
<sequence>MPVVEKVVLPPGYTYAFLRQKSFASTKAEKIAAEMLEEAETLRNRGKLALIEKSLATLHSKIVKKDWNGAFVVLEALSLFNELDGDWPMCDDGKHIVLTNKVYGASLVTVLRALKKDARLDASHFPSLETLLRSAADWGDAMKSICCPSDYDLVCKAIGARLFPESAADVDAKKARLDAWLASCTEQERVIFHRKVRDAAEDEDEEEEEEGPWHAGGSELDEDVKDNDFVLPRVWKEYKDYLAPRGQR</sequence>
<organism evidence="2 3">
    <name type="scientific">Mycena alexandri</name>
    <dbReference type="NCBI Taxonomy" id="1745969"/>
    <lineage>
        <taxon>Eukaryota</taxon>
        <taxon>Fungi</taxon>
        <taxon>Dikarya</taxon>
        <taxon>Basidiomycota</taxon>
        <taxon>Agaricomycotina</taxon>
        <taxon>Agaricomycetes</taxon>
        <taxon>Agaricomycetidae</taxon>
        <taxon>Agaricales</taxon>
        <taxon>Marasmiineae</taxon>
        <taxon>Mycenaceae</taxon>
        <taxon>Mycena</taxon>
    </lineage>
</organism>
<protein>
    <submittedName>
        <fullName evidence="2">Uncharacterized protein</fullName>
    </submittedName>
</protein>
<gene>
    <name evidence="2" type="ORF">C8F04DRAFT_1026939</name>
</gene>
<feature type="region of interest" description="Disordered" evidence="1">
    <location>
        <begin position="198"/>
        <end position="225"/>
    </location>
</feature>
<evidence type="ECO:0000313" key="2">
    <source>
        <dbReference type="EMBL" id="KAJ7044610.1"/>
    </source>
</evidence>
<keyword evidence="3" id="KW-1185">Reference proteome</keyword>
<evidence type="ECO:0000313" key="3">
    <source>
        <dbReference type="Proteomes" id="UP001218188"/>
    </source>
</evidence>
<accession>A0AAD6TG85</accession>
<dbReference type="AlphaFoldDB" id="A0AAD6TG85"/>